<evidence type="ECO:0000313" key="1">
    <source>
        <dbReference type="EMBL" id="MFB9684578.1"/>
    </source>
</evidence>
<proteinExistence type="predicted"/>
<gene>
    <name evidence="1" type="ORF">ACFFTO_10335</name>
</gene>
<reference evidence="1 2" key="1">
    <citation type="submission" date="2024-09" db="EMBL/GenBank/DDBJ databases">
        <authorList>
            <person name="Sun Q."/>
            <person name="Mori K."/>
        </authorList>
    </citation>
    <scope>NUCLEOTIDE SEQUENCE [LARGE SCALE GENOMIC DNA]</scope>
    <source>
        <strain evidence="1 2">JCM 13852</strain>
    </source>
</reference>
<dbReference type="Proteomes" id="UP001589535">
    <property type="component" value="Unassembled WGS sequence"/>
</dbReference>
<keyword evidence="2" id="KW-1185">Reference proteome</keyword>
<dbReference type="PANTHER" id="PTHR37310">
    <property type="entry name" value="CYTOPLASMIC PROTEIN-RELATED"/>
    <property type="match status" value="1"/>
</dbReference>
<dbReference type="PANTHER" id="PTHR37310:SF1">
    <property type="entry name" value="CYTOPLASMIC PROTEIN"/>
    <property type="match status" value="1"/>
</dbReference>
<dbReference type="CDD" id="cd08026">
    <property type="entry name" value="DUF326"/>
    <property type="match status" value="1"/>
</dbReference>
<name>A0ABV5TZN3_9PSEU</name>
<evidence type="ECO:0000313" key="2">
    <source>
        <dbReference type="Proteomes" id="UP001589535"/>
    </source>
</evidence>
<dbReference type="RefSeq" id="WP_378191495.1">
    <property type="nucleotide sequence ID" value="NZ_JBHMBK010000005.1"/>
</dbReference>
<protein>
    <submittedName>
        <fullName evidence="1">Four-helix bundle copper-binding protein</fullName>
    </submittedName>
</protein>
<accession>A0ABV5TZN3</accession>
<dbReference type="InterPro" id="IPR005560">
    <property type="entry name" value="Csp_YhjQ"/>
</dbReference>
<organism evidence="1 2">
    <name type="scientific">Amycolatopsis plumensis</name>
    <dbReference type="NCBI Taxonomy" id="236508"/>
    <lineage>
        <taxon>Bacteria</taxon>
        <taxon>Bacillati</taxon>
        <taxon>Actinomycetota</taxon>
        <taxon>Actinomycetes</taxon>
        <taxon>Pseudonocardiales</taxon>
        <taxon>Pseudonocardiaceae</taxon>
        <taxon>Amycolatopsis</taxon>
    </lineage>
</organism>
<dbReference type="InterPro" id="IPR044543">
    <property type="entry name" value="YHJQ-like"/>
</dbReference>
<comment type="caution">
    <text evidence="1">The sequence shown here is derived from an EMBL/GenBank/DDBJ whole genome shotgun (WGS) entry which is preliminary data.</text>
</comment>
<dbReference type="Pfam" id="PF03860">
    <property type="entry name" value="Csp"/>
    <property type="match status" value="1"/>
</dbReference>
<sequence length="135" mass="14305">MTLPLLESHPDQLGGLDPAAIANCIDDCLACARACTVCADACLSEPAVADLAHCIRTDLDCADLCGTTARVLSRRSGTTAVLDALLRACAEACRACAEECERHADHHRHCALCAEACRKCEDACRQLRDHLVGTA</sequence>
<dbReference type="Gene3D" id="1.20.1270.360">
    <property type="match status" value="1"/>
</dbReference>
<dbReference type="EMBL" id="JBHMBK010000005">
    <property type="protein sequence ID" value="MFB9684578.1"/>
    <property type="molecule type" value="Genomic_DNA"/>
</dbReference>